<gene>
    <name evidence="1" type="ORF">MNOR_LOCUS21376</name>
</gene>
<sequence length="140" mass="16392">MGYSRSDKRGCDIYFYRRHIGGLLVWHWALTFWWDDGYKETYEADKRGDYLRMDWYEGKPDPSHDWDLWNSYRCNNCSPAEVTRTAKGLDCVDRTYSWMYSNCHDFAKALASKFGVSLPPGIAKVVRTIGTLGLDNFLNH</sequence>
<evidence type="ECO:0000313" key="1">
    <source>
        <dbReference type="EMBL" id="CAL4118153.1"/>
    </source>
</evidence>
<keyword evidence="2" id="KW-1185">Reference proteome</keyword>
<name>A0AAV2R8X7_MEGNR</name>
<evidence type="ECO:0000313" key="2">
    <source>
        <dbReference type="Proteomes" id="UP001497623"/>
    </source>
</evidence>
<accession>A0AAV2R8X7</accession>
<protein>
    <submittedName>
        <fullName evidence="1">Uncharacterized protein</fullName>
    </submittedName>
</protein>
<reference evidence="1 2" key="1">
    <citation type="submission" date="2024-05" db="EMBL/GenBank/DDBJ databases">
        <authorList>
            <person name="Wallberg A."/>
        </authorList>
    </citation>
    <scope>NUCLEOTIDE SEQUENCE [LARGE SCALE GENOMIC DNA]</scope>
</reference>
<dbReference type="EMBL" id="CAXKWB010017166">
    <property type="protein sequence ID" value="CAL4118153.1"/>
    <property type="molecule type" value="Genomic_DNA"/>
</dbReference>
<organism evidence="1 2">
    <name type="scientific">Meganyctiphanes norvegica</name>
    <name type="common">Northern krill</name>
    <name type="synonym">Thysanopoda norvegica</name>
    <dbReference type="NCBI Taxonomy" id="48144"/>
    <lineage>
        <taxon>Eukaryota</taxon>
        <taxon>Metazoa</taxon>
        <taxon>Ecdysozoa</taxon>
        <taxon>Arthropoda</taxon>
        <taxon>Crustacea</taxon>
        <taxon>Multicrustacea</taxon>
        <taxon>Malacostraca</taxon>
        <taxon>Eumalacostraca</taxon>
        <taxon>Eucarida</taxon>
        <taxon>Euphausiacea</taxon>
        <taxon>Euphausiidae</taxon>
        <taxon>Meganyctiphanes</taxon>
    </lineage>
</organism>
<dbReference type="AlphaFoldDB" id="A0AAV2R8X7"/>
<proteinExistence type="predicted"/>
<comment type="caution">
    <text evidence="1">The sequence shown here is derived from an EMBL/GenBank/DDBJ whole genome shotgun (WGS) entry which is preliminary data.</text>
</comment>
<dbReference type="Proteomes" id="UP001497623">
    <property type="component" value="Unassembled WGS sequence"/>
</dbReference>